<sequence length="115" mass="12119">MPRNAMGDEQYRQAILTRMLALRTAGTSTQLMYIVRKVVGGKPTIKFSPFYPKAWVITVLEAEPALLQLIAPLLGRAGPAGDGPAGDGAGRAARPAGPRARFRSASTRGSAPSEA</sequence>
<feature type="region of interest" description="Disordered" evidence="1">
    <location>
        <begin position="78"/>
        <end position="115"/>
    </location>
</feature>
<dbReference type="Proteomes" id="UP001164459">
    <property type="component" value="Chromosome"/>
</dbReference>
<feature type="compositionally biased region" description="Gly residues" evidence="1">
    <location>
        <begin position="78"/>
        <end position="89"/>
    </location>
</feature>
<evidence type="ECO:0000313" key="2">
    <source>
        <dbReference type="EMBL" id="WAS91942.1"/>
    </source>
</evidence>
<gene>
    <name evidence="2" type="ORF">O0S08_37655</name>
</gene>
<evidence type="ECO:0000256" key="1">
    <source>
        <dbReference type="SAM" id="MobiDB-lite"/>
    </source>
</evidence>
<keyword evidence="3" id="KW-1185">Reference proteome</keyword>
<feature type="compositionally biased region" description="Low complexity" evidence="1">
    <location>
        <begin position="90"/>
        <end position="99"/>
    </location>
</feature>
<dbReference type="EMBL" id="CP114040">
    <property type="protein sequence ID" value="WAS91942.1"/>
    <property type="molecule type" value="Genomic_DNA"/>
</dbReference>
<evidence type="ECO:0000313" key="3">
    <source>
        <dbReference type="Proteomes" id="UP001164459"/>
    </source>
</evidence>
<proteinExistence type="predicted"/>
<dbReference type="RefSeq" id="WP_269034295.1">
    <property type="nucleotide sequence ID" value="NZ_CP114040.1"/>
</dbReference>
<protein>
    <submittedName>
        <fullName evidence="2">Uncharacterized protein</fullName>
    </submittedName>
</protein>
<name>A0ABY7GYA2_9BACT</name>
<accession>A0ABY7GYA2</accession>
<organism evidence="2 3">
    <name type="scientific">Nannocystis punicea</name>
    <dbReference type="NCBI Taxonomy" id="2995304"/>
    <lineage>
        <taxon>Bacteria</taxon>
        <taxon>Pseudomonadati</taxon>
        <taxon>Myxococcota</taxon>
        <taxon>Polyangia</taxon>
        <taxon>Nannocystales</taxon>
        <taxon>Nannocystaceae</taxon>
        <taxon>Nannocystis</taxon>
    </lineage>
</organism>
<feature type="compositionally biased region" description="Polar residues" evidence="1">
    <location>
        <begin position="104"/>
        <end position="115"/>
    </location>
</feature>
<reference evidence="2" key="1">
    <citation type="submission" date="2022-11" db="EMBL/GenBank/DDBJ databases">
        <title>Minimal conservation of predation-associated metabolite biosynthetic gene clusters underscores biosynthetic potential of Myxococcota including descriptions for ten novel species: Archangium lansinium sp. nov., Myxococcus landrumus sp. nov., Nannocystis bai.</title>
        <authorList>
            <person name="Ahearne A."/>
            <person name="Stevens C."/>
            <person name="Dowd S."/>
        </authorList>
    </citation>
    <scope>NUCLEOTIDE SEQUENCE</scope>
    <source>
        <strain evidence="2">Fl3</strain>
    </source>
</reference>